<reference evidence="11 12" key="1">
    <citation type="journal article" name="Sci. Rep.">
        <title>Telomere-to-telomere assembled and centromere annotated genomes of the two main subspecies of the button mushroom Agaricus bisporus reveal especially polymorphic chromosome ends.</title>
        <authorList>
            <person name="Sonnenberg A.S.M."/>
            <person name="Sedaghat-Telgerd N."/>
            <person name="Lavrijssen B."/>
            <person name="Ohm R.A."/>
            <person name="Hendrickx P.M."/>
            <person name="Scholtmeijer K."/>
            <person name="Baars J.J.P."/>
            <person name="van Peer A."/>
        </authorList>
    </citation>
    <scope>NUCLEOTIDE SEQUENCE [LARGE SCALE GENOMIC DNA]</scope>
    <source>
        <strain evidence="11 12">H119_p4</strain>
    </source>
</reference>
<gene>
    <name evidence="11" type="ORF">Agabi119p4_7980</name>
</gene>
<keyword evidence="3" id="KW-0349">Heme</keyword>
<dbReference type="InterPro" id="IPR036851">
    <property type="entry name" value="Chloroperoxidase-like_sf"/>
</dbReference>
<evidence type="ECO:0000256" key="9">
    <source>
        <dbReference type="SAM" id="SignalP"/>
    </source>
</evidence>
<evidence type="ECO:0000256" key="2">
    <source>
        <dbReference type="ARBA" id="ARBA00022559"/>
    </source>
</evidence>
<feature type="region of interest" description="Disordered" evidence="8">
    <location>
        <begin position="140"/>
        <end position="164"/>
    </location>
</feature>
<organism evidence="11 12">
    <name type="scientific">Agaricus bisporus var. burnettii</name>
    <dbReference type="NCBI Taxonomy" id="192524"/>
    <lineage>
        <taxon>Eukaryota</taxon>
        <taxon>Fungi</taxon>
        <taxon>Dikarya</taxon>
        <taxon>Basidiomycota</taxon>
        <taxon>Agaricomycotina</taxon>
        <taxon>Agaricomycetes</taxon>
        <taxon>Agaricomycetidae</taxon>
        <taxon>Agaricales</taxon>
        <taxon>Agaricineae</taxon>
        <taxon>Agaricaceae</taxon>
        <taxon>Agaricus</taxon>
    </lineage>
</organism>
<sequence>MVGFVYFVTLALAYAATASAFPAHASLAGLSREEVDEAMGSLERVHPVPPPGPLAYGGTKLINDARHPFRAPGRNDIRGPCPALNALASHGYINHNGIVRPSEIVAAVMEGFNMENSVAVFTTYAAFLVDGNLITDKISIGQSTPRTGPRPPRPATAGGFNTHNTFEGDTSMTRLDAHLGDNHNFNENLFQGFIEYSKKYGGGKYNLTVASEYRFKRFQDSIATNSEFSIVAPRFYTAYADAVLPVNLWVDGRQDDGQLDLEVARIFFEDGRFPHDFHRAARPTGTDNEIELFNDHPIEPGRNVKGVNTYKPDYSTPQKLDDKCLQYTYHVNHTVPSLYPNPKGPLLESLKINMGYLFSAIKNTGCEEIFPYGK</sequence>
<feature type="signal peptide" evidence="9">
    <location>
        <begin position="1"/>
        <end position="20"/>
    </location>
</feature>
<evidence type="ECO:0000313" key="11">
    <source>
        <dbReference type="EMBL" id="KAF7763443.1"/>
    </source>
</evidence>
<evidence type="ECO:0000256" key="4">
    <source>
        <dbReference type="ARBA" id="ARBA00022723"/>
    </source>
</evidence>
<feature type="domain" description="Heme haloperoxidase family profile" evidence="10">
    <location>
        <begin position="65"/>
        <end position="292"/>
    </location>
</feature>
<evidence type="ECO:0000313" key="12">
    <source>
        <dbReference type="Proteomes" id="UP000629468"/>
    </source>
</evidence>
<evidence type="ECO:0000256" key="7">
    <source>
        <dbReference type="ARBA" id="ARBA00025795"/>
    </source>
</evidence>
<evidence type="ECO:0000256" key="8">
    <source>
        <dbReference type="SAM" id="MobiDB-lite"/>
    </source>
</evidence>
<dbReference type="GO" id="GO:0046872">
    <property type="term" value="F:metal ion binding"/>
    <property type="evidence" value="ECO:0007669"/>
    <property type="project" value="UniProtKB-KW"/>
</dbReference>
<dbReference type="PANTHER" id="PTHR33577">
    <property type="entry name" value="STERIGMATOCYSTIN BIOSYNTHESIS PEROXIDASE STCC-RELATED"/>
    <property type="match status" value="1"/>
</dbReference>
<keyword evidence="5" id="KW-0560">Oxidoreductase</keyword>
<evidence type="ECO:0000256" key="3">
    <source>
        <dbReference type="ARBA" id="ARBA00022617"/>
    </source>
</evidence>
<comment type="cofactor">
    <cofactor evidence="1">
        <name>heme b</name>
        <dbReference type="ChEBI" id="CHEBI:60344"/>
    </cofactor>
</comment>
<proteinExistence type="inferred from homology"/>
<keyword evidence="2" id="KW-0575">Peroxidase</keyword>
<evidence type="ECO:0000256" key="5">
    <source>
        <dbReference type="ARBA" id="ARBA00023002"/>
    </source>
</evidence>
<protein>
    <recommendedName>
        <fullName evidence="10">Heme haloperoxidase family profile domain-containing protein</fullName>
    </recommendedName>
</protein>
<dbReference type="GO" id="GO:0004601">
    <property type="term" value="F:peroxidase activity"/>
    <property type="evidence" value="ECO:0007669"/>
    <property type="project" value="UniProtKB-KW"/>
</dbReference>
<keyword evidence="6" id="KW-0408">Iron</keyword>
<evidence type="ECO:0000256" key="6">
    <source>
        <dbReference type="ARBA" id="ARBA00023004"/>
    </source>
</evidence>
<dbReference type="PANTHER" id="PTHR33577:SF16">
    <property type="entry name" value="HEME HALOPEROXIDASE FAMILY PROFILE DOMAIN-CONTAINING PROTEIN"/>
    <property type="match status" value="1"/>
</dbReference>
<dbReference type="AlphaFoldDB" id="A0A8H7C4Z4"/>
<dbReference type="SUPFAM" id="SSF47571">
    <property type="entry name" value="Cloroperoxidase"/>
    <property type="match status" value="1"/>
</dbReference>
<dbReference type="PROSITE" id="PS51405">
    <property type="entry name" value="HEME_HALOPEROXIDASE"/>
    <property type="match status" value="1"/>
</dbReference>
<dbReference type="Pfam" id="PF01328">
    <property type="entry name" value="Peroxidase_2"/>
    <property type="match status" value="1"/>
</dbReference>
<dbReference type="EMBL" id="JABXXO010000011">
    <property type="protein sequence ID" value="KAF7763443.1"/>
    <property type="molecule type" value="Genomic_DNA"/>
</dbReference>
<keyword evidence="4" id="KW-0479">Metal-binding</keyword>
<name>A0A8H7C4Z4_AGABI</name>
<keyword evidence="9" id="KW-0732">Signal</keyword>
<dbReference type="Proteomes" id="UP000629468">
    <property type="component" value="Unassembled WGS sequence"/>
</dbReference>
<feature type="chain" id="PRO_5034552759" description="Heme haloperoxidase family profile domain-containing protein" evidence="9">
    <location>
        <begin position="21"/>
        <end position="374"/>
    </location>
</feature>
<comment type="similarity">
    <text evidence="7">Belongs to the chloroperoxidase family.</text>
</comment>
<evidence type="ECO:0000256" key="1">
    <source>
        <dbReference type="ARBA" id="ARBA00001970"/>
    </source>
</evidence>
<dbReference type="Gene3D" id="1.10.489.10">
    <property type="entry name" value="Chloroperoxidase-like"/>
    <property type="match status" value="1"/>
</dbReference>
<accession>A0A8H7C4Z4</accession>
<evidence type="ECO:0000259" key="10">
    <source>
        <dbReference type="PROSITE" id="PS51405"/>
    </source>
</evidence>
<comment type="caution">
    <text evidence="11">The sequence shown here is derived from an EMBL/GenBank/DDBJ whole genome shotgun (WGS) entry which is preliminary data.</text>
</comment>
<dbReference type="InterPro" id="IPR000028">
    <property type="entry name" value="Chloroperoxidase"/>
</dbReference>